<feature type="transmembrane region" description="Helical" evidence="9">
    <location>
        <begin position="204"/>
        <end position="225"/>
    </location>
</feature>
<evidence type="ECO:0000256" key="9">
    <source>
        <dbReference type="SAM" id="Phobius"/>
    </source>
</evidence>
<dbReference type="Proteomes" id="UP000235145">
    <property type="component" value="Unassembled WGS sequence"/>
</dbReference>
<dbReference type="AlphaFoldDB" id="A0A9R1UCP8"/>
<dbReference type="EMBL" id="NBSK02000009">
    <property type="protein sequence ID" value="KAJ0184717.1"/>
    <property type="molecule type" value="Genomic_DNA"/>
</dbReference>
<keyword evidence="11" id="KW-1185">Reference proteome</keyword>
<dbReference type="GO" id="GO:0015743">
    <property type="term" value="P:malate transport"/>
    <property type="evidence" value="ECO:0007669"/>
    <property type="project" value="InterPro"/>
</dbReference>
<evidence type="ECO:0000256" key="2">
    <source>
        <dbReference type="ARBA" id="ARBA00007079"/>
    </source>
</evidence>
<comment type="caution">
    <text evidence="10">The sequence shown here is derived from an EMBL/GenBank/DDBJ whole genome shotgun (WGS) entry which is preliminary data.</text>
</comment>
<evidence type="ECO:0000313" key="11">
    <source>
        <dbReference type="Proteomes" id="UP000235145"/>
    </source>
</evidence>
<dbReference type="InterPro" id="IPR020966">
    <property type="entry name" value="ALMT"/>
</dbReference>
<keyword evidence="8" id="KW-0407">Ion channel</keyword>
<feature type="transmembrane region" description="Helical" evidence="9">
    <location>
        <begin position="175"/>
        <end position="192"/>
    </location>
</feature>
<comment type="subcellular location">
    <subcellularLocation>
        <location evidence="1">Membrane</location>
        <topology evidence="1">Multi-pass membrane protein</topology>
    </subcellularLocation>
</comment>
<dbReference type="GO" id="GO:0009705">
    <property type="term" value="C:plant-type vacuole membrane"/>
    <property type="evidence" value="ECO:0000318"/>
    <property type="project" value="GO_Central"/>
</dbReference>
<evidence type="ECO:0008006" key="12">
    <source>
        <dbReference type="Google" id="ProtNLM"/>
    </source>
</evidence>
<reference evidence="10 11" key="1">
    <citation type="journal article" date="2017" name="Nat. Commun.">
        <title>Genome assembly with in vitro proximity ligation data and whole-genome triplication in lettuce.</title>
        <authorList>
            <person name="Reyes-Chin-Wo S."/>
            <person name="Wang Z."/>
            <person name="Yang X."/>
            <person name="Kozik A."/>
            <person name="Arikit S."/>
            <person name="Song C."/>
            <person name="Xia L."/>
            <person name="Froenicke L."/>
            <person name="Lavelle D.O."/>
            <person name="Truco M.J."/>
            <person name="Xia R."/>
            <person name="Zhu S."/>
            <person name="Xu C."/>
            <person name="Xu H."/>
            <person name="Xu X."/>
            <person name="Cox K."/>
            <person name="Korf I."/>
            <person name="Meyers B.C."/>
            <person name="Michelmore R.W."/>
        </authorList>
    </citation>
    <scope>NUCLEOTIDE SEQUENCE [LARGE SCALE GENOMIC DNA]</scope>
    <source>
        <strain evidence="11">cv. Salinas</strain>
        <tissue evidence="10">Seedlings</tissue>
    </source>
</reference>
<keyword evidence="6" id="KW-0406">Ion transport</keyword>
<feature type="transmembrane region" description="Helical" evidence="9">
    <location>
        <begin position="122"/>
        <end position="142"/>
    </location>
</feature>
<feature type="transmembrane region" description="Helical" evidence="9">
    <location>
        <begin position="66"/>
        <end position="85"/>
    </location>
</feature>
<evidence type="ECO:0000256" key="6">
    <source>
        <dbReference type="ARBA" id="ARBA00023065"/>
    </source>
</evidence>
<sequence length="616" mass="69793">MGSMSRRNFTDKGKERFLSRKDYSEFGLLNESFRTTNNEDAADWWNDVRLFFVNVYQMGRSDPRHFIFAAKSGLAFAIVCVLIFFKEPFNYVTQYSIWAVITVILVFEFSIGATLNKGFNVALGMLSAGVLALAIAQLSMWAGELRKIVIVISIFIEGSISSHIKLYPSMKPYEYGFRIFTLTFCVVLVSGTSHIDQTVLSRSLLVVLGTGVCLVVSICVFPVWAGEDLHKLVVKNFRGVATSLEGCVSKYLQHFGYERIPSKILVYQASDDPLYSGYRSAVQSSSEEETLLGFAVWEPPHGRYKMLRYPWSSYVKVSGALRHCAFMVMGMHSCILAEIQASVELRNLFQNEILKVGTEGAKVLRELGSKVERMEKLSPDIDLLMKVHEAAEELQLTIDQNSYHLINSDKREHGRQPKGFEDPDIVQELKEDEIKPKLLVKFRSETNLNLHLNRKSPLPTKSLDRKTPYMSRQPSMLHWGSSVDVVKKQSRRPAIVHWETSVDVLKKQTNHPSSMLDWESSVDALKKQTQWPSRLSIHGDTILNVREVKTHESAKALSLANFTTLLVEFVARLQNLVNAFEELSEIAKFSEPVNHLEAKETVGFWTGVLKCIGIKD</sequence>
<evidence type="ECO:0000256" key="5">
    <source>
        <dbReference type="ARBA" id="ARBA00022989"/>
    </source>
</evidence>
<name>A0A9R1UCP8_LACSA</name>
<dbReference type="PANTHER" id="PTHR31086">
    <property type="entry name" value="ALUMINUM-ACTIVATED MALATE TRANSPORTER 10"/>
    <property type="match status" value="1"/>
</dbReference>
<keyword evidence="4 9" id="KW-0812">Transmembrane</keyword>
<dbReference type="Pfam" id="PF11744">
    <property type="entry name" value="ALMT"/>
    <property type="match status" value="1"/>
</dbReference>
<gene>
    <name evidence="10" type="ORF">LSAT_V11C900476460</name>
</gene>
<keyword evidence="3" id="KW-0813">Transport</keyword>
<protein>
    <recommendedName>
        <fullName evidence="12">Aluminum-activated malate transporter</fullName>
    </recommendedName>
</protein>
<keyword evidence="5 9" id="KW-1133">Transmembrane helix</keyword>
<evidence type="ECO:0000256" key="8">
    <source>
        <dbReference type="ARBA" id="ARBA00023303"/>
    </source>
</evidence>
<dbReference type="GO" id="GO:0034220">
    <property type="term" value="P:monoatomic ion transmembrane transport"/>
    <property type="evidence" value="ECO:0007669"/>
    <property type="project" value="UniProtKB-KW"/>
</dbReference>
<comment type="similarity">
    <text evidence="2">Belongs to the aromatic acid exporter (TC 2.A.85) family.</text>
</comment>
<proteinExistence type="inferred from homology"/>
<organism evidence="10 11">
    <name type="scientific">Lactuca sativa</name>
    <name type="common">Garden lettuce</name>
    <dbReference type="NCBI Taxonomy" id="4236"/>
    <lineage>
        <taxon>Eukaryota</taxon>
        <taxon>Viridiplantae</taxon>
        <taxon>Streptophyta</taxon>
        <taxon>Embryophyta</taxon>
        <taxon>Tracheophyta</taxon>
        <taxon>Spermatophyta</taxon>
        <taxon>Magnoliopsida</taxon>
        <taxon>eudicotyledons</taxon>
        <taxon>Gunneridae</taxon>
        <taxon>Pentapetalae</taxon>
        <taxon>asterids</taxon>
        <taxon>campanulids</taxon>
        <taxon>Asterales</taxon>
        <taxon>Asteraceae</taxon>
        <taxon>Cichorioideae</taxon>
        <taxon>Cichorieae</taxon>
        <taxon>Lactucinae</taxon>
        <taxon>Lactuca</taxon>
    </lineage>
</organism>
<evidence type="ECO:0000313" key="10">
    <source>
        <dbReference type="EMBL" id="KAJ0184717.1"/>
    </source>
</evidence>
<evidence type="ECO:0000256" key="4">
    <source>
        <dbReference type="ARBA" id="ARBA00022692"/>
    </source>
</evidence>
<feature type="transmembrane region" description="Helical" evidence="9">
    <location>
        <begin position="97"/>
        <end position="115"/>
    </location>
</feature>
<keyword evidence="7 9" id="KW-0472">Membrane</keyword>
<evidence type="ECO:0000256" key="7">
    <source>
        <dbReference type="ARBA" id="ARBA00023136"/>
    </source>
</evidence>
<evidence type="ECO:0000256" key="3">
    <source>
        <dbReference type="ARBA" id="ARBA00022448"/>
    </source>
</evidence>
<evidence type="ECO:0000256" key="1">
    <source>
        <dbReference type="ARBA" id="ARBA00004141"/>
    </source>
</evidence>
<accession>A0A9R1UCP8</accession>